<proteinExistence type="predicted"/>
<reference evidence="1 2" key="1">
    <citation type="submission" date="2018-12" db="EMBL/GenBank/DDBJ databases">
        <title>Bacillus chawlae sp. nov., Bacillus glennii sp. nov., and Bacillus saganii sp. nov. Isolated from the Vehicle Assembly Building at Kennedy Space Center where the Viking Spacecraft were Assembled.</title>
        <authorList>
            <person name="Seuylemezian A."/>
            <person name="Vaishampayan P."/>
        </authorList>
    </citation>
    <scope>NUCLEOTIDE SEQUENCE [LARGE SCALE GENOMIC DNA]</scope>
    <source>
        <strain evidence="1 2">L5</strain>
    </source>
</reference>
<organism evidence="1 2">
    <name type="scientific">Peribacillus cavernae</name>
    <dbReference type="NCBI Taxonomy" id="1674310"/>
    <lineage>
        <taxon>Bacteria</taxon>
        <taxon>Bacillati</taxon>
        <taxon>Bacillota</taxon>
        <taxon>Bacilli</taxon>
        <taxon>Bacillales</taxon>
        <taxon>Bacillaceae</taxon>
        <taxon>Peribacillus</taxon>
    </lineage>
</organism>
<dbReference type="RefSeq" id="WP_126866878.1">
    <property type="nucleotide sequence ID" value="NZ_JAUSTX010000027.1"/>
</dbReference>
<dbReference type="AlphaFoldDB" id="A0A433HBL7"/>
<dbReference type="Proteomes" id="UP000267430">
    <property type="component" value="Unassembled WGS sequence"/>
</dbReference>
<evidence type="ECO:0000313" key="2">
    <source>
        <dbReference type="Proteomes" id="UP000267430"/>
    </source>
</evidence>
<dbReference type="OrthoDB" id="2943821at2"/>
<sequence length="82" mass="8841">MNAANHALDTYKTAKSFKILEQTEMGIYGLVPANGLSEAVTGKDMFGNQLTVEQQKQSLYQALGILGVPGLPVTRTERSPMA</sequence>
<gene>
    <name evidence="1" type="ORF">ELQ35_19630</name>
</gene>
<protein>
    <submittedName>
        <fullName evidence="1">Uncharacterized protein</fullName>
    </submittedName>
</protein>
<keyword evidence="2" id="KW-1185">Reference proteome</keyword>
<comment type="caution">
    <text evidence="1">The sequence shown here is derived from an EMBL/GenBank/DDBJ whole genome shotgun (WGS) entry which is preliminary data.</text>
</comment>
<accession>A0A433HBL7</accession>
<name>A0A433HBL7_9BACI</name>
<dbReference type="EMBL" id="RYZZ01000038">
    <property type="protein sequence ID" value="RUQ25804.1"/>
    <property type="molecule type" value="Genomic_DNA"/>
</dbReference>
<evidence type="ECO:0000313" key="1">
    <source>
        <dbReference type="EMBL" id="RUQ25804.1"/>
    </source>
</evidence>